<evidence type="ECO:0000256" key="1">
    <source>
        <dbReference type="ARBA" id="ARBA00022729"/>
    </source>
</evidence>
<dbReference type="AlphaFoldDB" id="A0A8C5A7F5"/>
<evidence type="ECO:0000313" key="6">
    <source>
        <dbReference type="Proteomes" id="UP000694546"/>
    </source>
</evidence>
<organism evidence="5 6">
    <name type="scientific">Gadus morhua</name>
    <name type="common">Atlantic cod</name>
    <dbReference type="NCBI Taxonomy" id="8049"/>
    <lineage>
        <taxon>Eukaryota</taxon>
        <taxon>Metazoa</taxon>
        <taxon>Chordata</taxon>
        <taxon>Craniata</taxon>
        <taxon>Vertebrata</taxon>
        <taxon>Euteleostomi</taxon>
        <taxon>Actinopterygii</taxon>
        <taxon>Neopterygii</taxon>
        <taxon>Teleostei</taxon>
        <taxon>Neoteleostei</taxon>
        <taxon>Acanthomorphata</taxon>
        <taxon>Zeiogadaria</taxon>
        <taxon>Gadariae</taxon>
        <taxon>Gadiformes</taxon>
        <taxon>Gadoidei</taxon>
        <taxon>Gadidae</taxon>
        <taxon>Gadus</taxon>
    </lineage>
</organism>
<keyword evidence="6" id="KW-1185">Reference proteome</keyword>
<accession>A0A8C5A7F5</accession>
<dbReference type="CDD" id="cd00146">
    <property type="entry name" value="PKD"/>
    <property type="match status" value="1"/>
</dbReference>
<reference evidence="5" key="1">
    <citation type="submission" date="2025-08" db="UniProtKB">
        <authorList>
            <consortium name="Ensembl"/>
        </authorList>
    </citation>
    <scope>IDENTIFICATION</scope>
</reference>
<dbReference type="PROSITE" id="PS50093">
    <property type="entry name" value="PKD"/>
    <property type="match status" value="1"/>
</dbReference>
<feature type="transmembrane region" description="Helical" evidence="3">
    <location>
        <begin position="219"/>
        <end position="241"/>
    </location>
</feature>
<evidence type="ECO:0000256" key="2">
    <source>
        <dbReference type="ARBA" id="ARBA00023180"/>
    </source>
</evidence>
<evidence type="ECO:0000259" key="4">
    <source>
        <dbReference type="PROSITE" id="PS50093"/>
    </source>
</evidence>
<protein>
    <submittedName>
        <fullName evidence="5">Transmembrane protein 130</fullName>
    </submittedName>
</protein>
<dbReference type="OMA" id="FYQMDGN"/>
<dbReference type="GeneTree" id="ENSGT00950000183188"/>
<dbReference type="InterPro" id="IPR000601">
    <property type="entry name" value="PKD_dom"/>
</dbReference>
<dbReference type="GO" id="GO:0005886">
    <property type="term" value="C:plasma membrane"/>
    <property type="evidence" value="ECO:0007669"/>
    <property type="project" value="TreeGrafter"/>
</dbReference>
<dbReference type="Proteomes" id="UP000694546">
    <property type="component" value="Chromosome 18"/>
</dbReference>
<proteinExistence type="predicted"/>
<evidence type="ECO:0000256" key="3">
    <source>
        <dbReference type="SAM" id="Phobius"/>
    </source>
</evidence>
<dbReference type="SUPFAM" id="SSF49299">
    <property type="entry name" value="PKD domain"/>
    <property type="match status" value="1"/>
</dbReference>
<reference evidence="5" key="2">
    <citation type="submission" date="2025-09" db="UniProtKB">
        <authorList>
            <consortium name="Ensembl"/>
        </authorList>
    </citation>
    <scope>IDENTIFICATION</scope>
</reference>
<keyword evidence="2" id="KW-0325">Glycoprotein</keyword>
<name>A0A8C5A7F5_GADMO</name>
<sequence length="289" mass="32442">MRCHRFVFPPAHIENVSGKLVFYQNEGNSTLVRDTGELASSVQTVAMFQIFDPEQTLVQTKLTYTWDFGNGEVIEGTEPVARYNYTESGNYTLRLQVGANMTKQEVPIAGDYSMDLKVLDAISKIEMERHSSYHVAENVSMFFHVDGSPPMWVCWQVVPDCRSMTPSVCTRSVLYSHMLRLNHTFASSGLHCLDISVQNDISSLHSSFSVYVGRGNTNLFFIMSCLAVLAATFSFIGIIACRPRHPNLLQVGLQITNVAHGLIRQHTVFLIYSSNCNRESQPLILRHGP</sequence>
<keyword evidence="3" id="KW-0472">Membrane</keyword>
<dbReference type="Gene3D" id="2.60.40.10">
    <property type="entry name" value="Immunoglobulins"/>
    <property type="match status" value="1"/>
</dbReference>
<dbReference type="Pfam" id="PF00801">
    <property type="entry name" value="PKD"/>
    <property type="match status" value="1"/>
</dbReference>
<dbReference type="InterPro" id="IPR013783">
    <property type="entry name" value="Ig-like_fold"/>
</dbReference>
<keyword evidence="3" id="KW-1133">Transmembrane helix</keyword>
<dbReference type="PANTHER" id="PTHR11861">
    <property type="entry name" value="MELANOCYTE PROTEIN PMEL 17-RELATED"/>
    <property type="match status" value="1"/>
</dbReference>
<evidence type="ECO:0000313" key="5">
    <source>
        <dbReference type="Ensembl" id="ENSGMOP00000027213.1"/>
    </source>
</evidence>
<keyword evidence="1" id="KW-0732">Signal</keyword>
<dbReference type="Ensembl" id="ENSGMOT00000032785.1">
    <property type="protein sequence ID" value="ENSGMOP00000027213.1"/>
    <property type="gene ID" value="ENSGMOG00000035103.1"/>
</dbReference>
<keyword evidence="3" id="KW-0812">Transmembrane</keyword>
<dbReference type="InterPro" id="IPR035986">
    <property type="entry name" value="PKD_dom_sf"/>
</dbReference>
<dbReference type="PANTHER" id="PTHR11861:SF10">
    <property type="entry name" value="TRANSMEMBRANE PROTEIN 130"/>
    <property type="match status" value="1"/>
</dbReference>
<feature type="domain" description="PKD" evidence="4">
    <location>
        <begin position="51"/>
        <end position="97"/>
    </location>
</feature>
<dbReference type="InterPro" id="IPR045219">
    <property type="entry name" value="PKAT"/>
</dbReference>